<dbReference type="AlphaFoldDB" id="A0A9Q1CYS1"/>
<dbReference type="Proteomes" id="UP001152803">
    <property type="component" value="Unassembled WGS sequence"/>
</dbReference>
<evidence type="ECO:0000313" key="3">
    <source>
        <dbReference type="Proteomes" id="UP001152803"/>
    </source>
</evidence>
<feature type="signal peptide" evidence="1">
    <location>
        <begin position="1"/>
        <end position="27"/>
    </location>
</feature>
<evidence type="ECO:0008006" key="4">
    <source>
        <dbReference type="Google" id="ProtNLM"/>
    </source>
</evidence>
<evidence type="ECO:0000313" key="2">
    <source>
        <dbReference type="EMBL" id="KAJ8252510.1"/>
    </source>
</evidence>
<feature type="chain" id="PRO_5040377550" description="Secreted protein" evidence="1">
    <location>
        <begin position="28"/>
        <end position="70"/>
    </location>
</feature>
<proteinExistence type="predicted"/>
<gene>
    <name evidence="2" type="ORF">COCON_G00218220</name>
</gene>
<keyword evidence="3" id="KW-1185">Reference proteome</keyword>
<evidence type="ECO:0000256" key="1">
    <source>
        <dbReference type="SAM" id="SignalP"/>
    </source>
</evidence>
<protein>
    <recommendedName>
        <fullName evidence="4">Secreted protein</fullName>
    </recommendedName>
</protein>
<accession>A0A9Q1CYS1</accession>
<name>A0A9Q1CYS1_CONCO</name>
<organism evidence="2 3">
    <name type="scientific">Conger conger</name>
    <name type="common">Conger eel</name>
    <name type="synonym">Muraena conger</name>
    <dbReference type="NCBI Taxonomy" id="82655"/>
    <lineage>
        <taxon>Eukaryota</taxon>
        <taxon>Metazoa</taxon>
        <taxon>Chordata</taxon>
        <taxon>Craniata</taxon>
        <taxon>Vertebrata</taxon>
        <taxon>Euteleostomi</taxon>
        <taxon>Actinopterygii</taxon>
        <taxon>Neopterygii</taxon>
        <taxon>Teleostei</taxon>
        <taxon>Anguilliformes</taxon>
        <taxon>Congridae</taxon>
        <taxon>Conger</taxon>
    </lineage>
</organism>
<comment type="caution">
    <text evidence="2">The sequence shown here is derived from an EMBL/GenBank/DDBJ whole genome shotgun (WGS) entry which is preliminary data.</text>
</comment>
<sequence length="70" mass="7773">MTSSKTVTSHLVFMVVFWCRRLRLLHTTDVRAYRAATGETHLGHDVTSCDQTTLSAGLTPVLEGPQCLRV</sequence>
<reference evidence="2" key="1">
    <citation type="journal article" date="2023" name="Science">
        <title>Genome structures resolve the early diversification of teleost fishes.</title>
        <authorList>
            <person name="Parey E."/>
            <person name="Louis A."/>
            <person name="Montfort J."/>
            <person name="Bouchez O."/>
            <person name="Roques C."/>
            <person name="Iampietro C."/>
            <person name="Lluch J."/>
            <person name="Castinel A."/>
            <person name="Donnadieu C."/>
            <person name="Desvignes T."/>
            <person name="Floi Bucao C."/>
            <person name="Jouanno E."/>
            <person name="Wen M."/>
            <person name="Mejri S."/>
            <person name="Dirks R."/>
            <person name="Jansen H."/>
            <person name="Henkel C."/>
            <person name="Chen W.J."/>
            <person name="Zahm M."/>
            <person name="Cabau C."/>
            <person name="Klopp C."/>
            <person name="Thompson A.W."/>
            <person name="Robinson-Rechavi M."/>
            <person name="Braasch I."/>
            <person name="Lecointre G."/>
            <person name="Bobe J."/>
            <person name="Postlethwait J.H."/>
            <person name="Berthelot C."/>
            <person name="Roest Crollius H."/>
            <person name="Guiguen Y."/>
        </authorList>
    </citation>
    <scope>NUCLEOTIDE SEQUENCE</scope>
    <source>
        <strain evidence="2">Concon-B</strain>
    </source>
</reference>
<dbReference type="EMBL" id="JAFJMO010000017">
    <property type="protein sequence ID" value="KAJ8252510.1"/>
    <property type="molecule type" value="Genomic_DNA"/>
</dbReference>
<keyword evidence="1" id="KW-0732">Signal</keyword>